<feature type="transmembrane region" description="Helical" evidence="1">
    <location>
        <begin position="202"/>
        <end position="225"/>
    </location>
</feature>
<feature type="transmembrane region" description="Helical" evidence="1">
    <location>
        <begin position="161"/>
        <end position="181"/>
    </location>
</feature>
<dbReference type="GO" id="GO:0005783">
    <property type="term" value="C:endoplasmic reticulum"/>
    <property type="evidence" value="ECO:0007669"/>
    <property type="project" value="TreeGrafter"/>
</dbReference>
<dbReference type="KEGG" id="edi:EDI_128890"/>
<name>B0ETF1_ENTDS</name>
<dbReference type="Pfam" id="PF05024">
    <property type="entry name" value="Gpi1"/>
    <property type="match status" value="1"/>
</dbReference>
<organism evidence="3">
    <name type="scientific">Entamoeba dispar (strain ATCC PRA-260 / SAW760)</name>
    <dbReference type="NCBI Taxonomy" id="370354"/>
    <lineage>
        <taxon>Eukaryota</taxon>
        <taxon>Amoebozoa</taxon>
        <taxon>Evosea</taxon>
        <taxon>Archamoebae</taxon>
        <taxon>Mastigamoebida</taxon>
        <taxon>Entamoebidae</taxon>
        <taxon>Entamoeba</taxon>
    </lineage>
</organism>
<dbReference type="GeneID" id="5914083"/>
<reference evidence="3" key="1">
    <citation type="submission" date="2007-12" db="EMBL/GenBank/DDBJ databases">
        <title>Annotation of Entamoeba dispar SAW760.</title>
        <authorList>
            <person name="Lorenzi H."/>
            <person name="Inman J."/>
            <person name="Schobel S."/>
            <person name="Amedeo P."/>
            <person name="Caler E."/>
        </authorList>
    </citation>
    <scope>NUCLEOTIDE SEQUENCE [LARGE SCALE GENOMIC DNA]</scope>
    <source>
        <strain evidence="3">ATCC PRA-260 / SAW760</strain>
    </source>
</reference>
<keyword evidence="1" id="KW-0812">Transmembrane</keyword>
<dbReference type="PANTHER" id="PTHR21329:SF3">
    <property type="entry name" value="PHOSPHATIDYLINOSITOL N-ACETYLGLUCOSAMINYLTRANSFERASE SUBUNIT Q"/>
    <property type="match status" value="1"/>
</dbReference>
<dbReference type="RefSeq" id="XP_001741351.1">
    <property type="nucleotide sequence ID" value="XM_001741299.1"/>
</dbReference>
<dbReference type="InterPro" id="IPR007720">
    <property type="entry name" value="PigQ/GPI1"/>
</dbReference>
<sequence>MLWNQLKLSQWSIYFIKSRKQFFEDIKNKELSKHMQNTISVIVDHLLGISLFMVLYRVDAFSYIFPLLFRLINFIEHSVKWFITNPGGFKFNINFNYFLSSLSLFFLHFWRSCLIFIVLPSFYIFKIITFVSLITGITGILSFFNDALVLIFLPIELLSVFFRGLEQTHLSLIVSLFRLFMGTKYNPLRKRVDTLVYEQDNFLLGTILFALLVFLLPTSIIYYLYFTFVLMLVQLFKKILSVLIVLIVEFPIDDIIASYNQPFLNNQPHLNSKELELNINGEINFDTCCKNYITRFNKTLYISSAMFSHYKQSIINAFYESEDD</sequence>
<feature type="transmembrane region" description="Helical" evidence="1">
    <location>
        <begin position="38"/>
        <end position="56"/>
    </location>
</feature>
<evidence type="ECO:0000313" key="3">
    <source>
        <dbReference type="Proteomes" id="UP000008076"/>
    </source>
</evidence>
<accession>B0ETF1</accession>
<keyword evidence="2" id="KW-0808">Transferase</keyword>
<dbReference type="GO" id="GO:0006506">
    <property type="term" value="P:GPI anchor biosynthetic process"/>
    <property type="evidence" value="ECO:0007669"/>
    <property type="project" value="InterPro"/>
</dbReference>
<dbReference type="EMBL" id="DS550801">
    <property type="protein sequence ID" value="EDR22136.1"/>
    <property type="molecule type" value="Genomic_DNA"/>
</dbReference>
<dbReference type="eggNOG" id="KOG1183">
    <property type="taxonomic scope" value="Eukaryota"/>
</dbReference>
<keyword evidence="3" id="KW-1185">Reference proteome</keyword>
<dbReference type="EC" id="2.4.1.198" evidence="2"/>
<dbReference type="VEuPathDB" id="AmoebaDB:EDI_128890"/>
<protein>
    <submittedName>
        <fullName evidence="2">N-acetylglucosaminyl-phosphatidylinositol biosynthetic protein gpi1, putative</fullName>
        <ecNumber evidence="2">2.4.1.198</ecNumber>
    </submittedName>
</protein>
<dbReference type="AlphaFoldDB" id="B0ETF1"/>
<keyword evidence="2" id="KW-0328">Glycosyltransferase</keyword>
<proteinExistence type="predicted"/>
<dbReference type="GO" id="GO:0016020">
    <property type="term" value="C:membrane"/>
    <property type="evidence" value="ECO:0007669"/>
    <property type="project" value="InterPro"/>
</dbReference>
<evidence type="ECO:0000313" key="2">
    <source>
        <dbReference type="EMBL" id="EDR22136.1"/>
    </source>
</evidence>
<gene>
    <name evidence="2" type="ORF">EDI_128890</name>
</gene>
<keyword evidence="1" id="KW-1133">Transmembrane helix</keyword>
<dbReference type="Proteomes" id="UP000008076">
    <property type="component" value="Unassembled WGS sequence"/>
</dbReference>
<dbReference type="PANTHER" id="PTHR21329">
    <property type="entry name" value="PHOSPHATIDYLINOSITOL N-ACETYLGLUCOSAMINYLTRANSFERASE SUBUNIT Q-RELATED"/>
    <property type="match status" value="1"/>
</dbReference>
<dbReference type="GO" id="GO:0017176">
    <property type="term" value="F:phosphatidylinositol N-acetylglucosaminyltransferase activity"/>
    <property type="evidence" value="ECO:0007669"/>
    <property type="project" value="UniProtKB-EC"/>
</dbReference>
<dbReference type="OMA" id="VINHESS"/>
<keyword evidence="1" id="KW-0472">Membrane</keyword>
<feature type="transmembrane region" description="Helical" evidence="1">
    <location>
        <begin position="131"/>
        <end position="155"/>
    </location>
</feature>
<evidence type="ECO:0000256" key="1">
    <source>
        <dbReference type="SAM" id="Phobius"/>
    </source>
</evidence>
<feature type="transmembrane region" description="Helical" evidence="1">
    <location>
        <begin position="95"/>
        <end position="119"/>
    </location>
</feature>
<feature type="transmembrane region" description="Helical" evidence="1">
    <location>
        <begin position="231"/>
        <end position="252"/>
    </location>
</feature>
<dbReference type="OrthoDB" id="70250at2759"/>